<evidence type="ECO:0000259" key="2">
    <source>
        <dbReference type="PROSITE" id="PS50994"/>
    </source>
</evidence>
<dbReference type="Proteomes" id="UP000288805">
    <property type="component" value="Unassembled WGS sequence"/>
</dbReference>
<comment type="caution">
    <text evidence="3">The sequence shown here is derived from an EMBL/GenBank/DDBJ whole genome shotgun (WGS) entry which is preliminary data.</text>
</comment>
<evidence type="ECO:0000313" key="4">
    <source>
        <dbReference type="Proteomes" id="UP000288805"/>
    </source>
</evidence>
<name>A0A438GR15_VITVI</name>
<organism evidence="3 4">
    <name type="scientific">Vitis vinifera</name>
    <name type="common">Grape</name>
    <dbReference type="NCBI Taxonomy" id="29760"/>
    <lineage>
        <taxon>Eukaryota</taxon>
        <taxon>Viridiplantae</taxon>
        <taxon>Streptophyta</taxon>
        <taxon>Embryophyta</taxon>
        <taxon>Tracheophyta</taxon>
        <taxon>Spermatophyta</taxon>
        <taxon>Magnoliopsida</taxon>
        <taxon>eudicotyledons</taxon>
        <taxon>Gunneridae</taxon>
        <taxon>Pentapetalae</taxon>
        <taxon>rosids</taxon>
        <taxon>Vitales</taxon>
        <taxon>Vitaceae</taxon>
        <taxon>Viteae</taxon>
        <taxon>Vitis</taxon>
    </lineage>
</organism>
<dbReference type="InterPro" id="IPR001584">
    <property type="entry name" value="Integrase_cat-core"/>
</dbReference>
<dbReference type="PANTHER" id="PTHR42648:SF28">
    <property type="entry name" value="TRANSPOSON-ENCODED PROTEIN WITH RIBONUCLEASE H-LIKE AND RETROVIRUS ZINC FINGER-LIKE DOMAINS"/>
    <property type="match status" value="1"/>
</dbReference>
<evidence type="ECO:0000313" key="3">
    <source>
        <dbReference type="EMBL" id="RVW74643.1"/>
    </source>
</evidence>
<protein>
    <submittedName>
        <fullName evidence="3">Retrovirus-related Pol polyprotein from transposon TNT 1-94</fullName>
    </submittedName>
</protein>
<feature type="region of interest" description="Disordered" evidence="1">
    <location>
        <begin position="150"/>
        <end position="170"/>
    </location>
</feature>
<reference evidence="3 4" key="1">
    <citation type="journal article" date="2018" name="PLoS Genet.">
        <title>Population sequencing reveals clonal diversity and ancestral inbreeding in the grapevine cultivar Chardonnay.</title>
        <authorList>
            <person name="Roach M.J."/>
            <person name="Johnson D.L."/>
            <person name="Bohlmann J."/>
            <person name="van Vuuren H.J."/>
            <person name="Jones S.J."/>
            <person name="Pretorius I.S."/>
            <person name="Schmidt S.A."/>
            <person name="Borneman A.R."/>
        </authorList>
    </citation>
    <scope>NUCLEOTIDE SEQUENCE [LARGE SCALE GENOMIC DNA]</scope>
    <source>
        <strain evidence="4">cv. Chardonnay</strain>
        <tissue evidence="3">Leaf</tissue>
    </source>
</reference>
<dbReference type="EMBL" id="QGNW01000366">
    <property type="protein sequence ID" value="RVW74643.1"/>
    <property type="molecule type" value="Genomic_DNA"/>
</dbReference>
<dbReference type="InterPro" id="IPR012337">
    <property type="entry name" value="RNaseH-like_sf"/>
</dbReference>
<dbReference type="PROSITE" id="PS50994">
    <property type="entry name" value="INTEGRASE"/>
    <property type="match status" value="1"/>
</dbReference>
<proteinExistence type="predicted"/>
<dbReference type="GO" id="GO:0015074">
    <property type="term" value="P:DNA integration"/>
    <property type="evidence" value="ECO:0007669"/>
    <property type="project" value="InterPro"/>
</dbReference>
<dbReference type="AlphaFoldDB" id="A0A438GR15"/>
<feature type="domain" description="Integrase catalytic" evidence="2">
    <location>
        <begin position="195"/>
        <end position="291"/>
    </location>
</feature>
<accession>A0A438GR15</accession>
<dbReference type="SUPFAM" id="SSF53098">
    <property type="entry name" value="Ribonuclease H-like"/>
    <property type="match status" value="1"/>
</dbReference>
<dbReference type="InterPro" id="IPR036397">
    <property type="entry name" value="RNaseH_sf"/>
</dbReference>
<gene>
    <name evidence="3" type="primary">POLX_3234</name>
    <name evidence="3" type="ORF">CK203_052077</name>
</gene>
<dbReference type="Gene3D" id="3.30.420.10">
    <property type="entry name" value="Ribonuclease H-like superfamily/Ribonuclease H"/>
    <property type="match status" value="1"/>
</dbReference>
<evidence type="ECO:0000256" key="1">
    <source>
        <dbReference type="SAM" id="MobiDB-lite"/>
    </source>
</evidence>
<dbReference type="InterPro" id="IPR039537">
    <property type="entry name" value="Retrotran_Ty1/copia-like"/>
</dbReference>
<sequence>MAMAGDHQFDVLEYTETVEFHFRLQMGQTDQIEVMQLKNFSNIKCDILELKGDNYKVWNERILLHLGCMDIDYVIRKDKPTITDTSTTAEKALYEEWDRSNRLSVMFIKTKISYGIQGTFQHHDNEVFSSLRLNDEEGRLKMELGESALATKGKDRNQAKKKRKGKIPPQGGIKKEIGFYNPCFKYLARYAKPKEANATYIEDGQAPGPFAMFLQEHGIVAQYTMPGSLDRNGVAKRRNRTLMDMVRSMRSNSKLPKSLWTKALKTAVYILNQVPTKVVPKTPFELWKGLKGIDSTVHLTALGLWSQEMLKFLENDLISGSERFQDIVSKRDHIDVQPSTSSDRLIVIHNAHQVQTVEQYDPQENVNTTLRRSTRARKTAIPNDCVVNLQEWDYNIGAKNDLETFSQAISCKESNLWYDAMKDEMNSMTSNGV</sequence>
<dbReference type="PANTHER" id="PTHR42648">
    <property type="entry name" value="TRANSPOSASE, PUTATIVE-RELATED"/>
    <property type="match status" value="1"/>
</dbReference>
<dbReference type="GO" id="GO:0003676">
    <property type="term" value="F:nucleic acid binding"/>
    <property type="evidence" value="ECO:0007669"/>
    <property type="project" value="InterPro"/>
</dbReference>